<evidence type="ECO:0000259" key="1">
    <source>
        <dbReference type="Pfam" id="PF20612"/>
    </source>
</evidence>
<feature type="domain" description="SHOCT-like" evidence="1">
    <location>
        <begin position="8"/>
        <end position="35"/>
    </location>
</feature>
<gene>
    <name evidence="2" type="ORF">P857_1027</name>
</gene>
<keyword evidence="3" id="KW-1185">Reference proteome</keyword>
<sequence>MQRHKSNITLKEAKRAFEQDLITREEYKKIKQMLLFAKKELIKSD</sequence>
<dbReference type="AlphaFoldDB" id="W2V0R3"/>
<evidence type="ECO:0000313" key="3">
    <source>
        <dbReference type="Proteomes" id="UP000018951"/>
    </source>
</evidence>
<dbReference type="InterPro" id="IPR046749">
    <property type="entry name" value="SHOCT_2"/>
</dbReference>
<name>W2V0R3_9RICK</name>
<accession>W2V0R3</accession>
<dbReference type="EMBL" id="AXCJ01000001">
    <property type="protein sequence ID" value="ETO91849.1"/>
    <property type="molecule type" value="Genomic_DNA"/>
</dbReference>
<comment type="caution">
    <text evidence="2">The sequence shown here is derived from an EMBL/GenBank/DDBJ whole genome shotgun (WGS) entry which is preliminary data.</text>
</comment>
<dbReference type="STRING" id="1401685.P857_1027"/>
<evidence type="ECO:0000313" key="2">
    <source>
        <dbReference type="EMBL" id="ETO91849.1"/>
    </source>
</evidence>
<reference evidence="2 3" key="1">
    <citation type="journal article" date="2013" name="PLoS ONE">
        <title>Bacterial endosymbiosis in a chordate host: long-term co-evolution and conservation of secondary metabolism.</title>
        <authorList>
            <person name="Kwan J.C."/>
            <person name="Schmidt E.W."/>
        </authorList>
    </citation>
    <scope>NUCLEOTIDE SEQUENCE [LARGE SCALE GENOMIC DNA]</scope>
    <source>
        <strain evidence="3">L6</strain>
    </source>
</reference>
<dbReference type="Pfam" id="PF20612">
    <property type="entry name" value="SHOCT_2"/>
    <property type="match status" value="1"/>
</dbReference>
<organism evidence="2 3">
    <name type="scientific">Candidatus Xenolissoclinum pacificiensis L6</name>
    <dbReference type="NCBI Taxonomy" id="1401685"/>
    <lineage>
        <taxon>Bacteria</taxon>
        <taxon>Pseudomonadati</taxon>
        <taxon>Pseudomonadota</taxon>
        <taxon>Alphaproteobacteria</taxon>
        <taxon>Rickettsiales</taxon>
        <taxon>Anaplasmataceae</taxon>
        <taxon>Candidatus Xenolissoclinum</taxon>
    </lineage>
</organism>
<dbReference type="Proteomes" id="UP000018951">
    <property type="component" value="Unassembled WGS sequence"/>
</dbReference>
<proteinExistence type="predicted"/>
<protein>
    <recommendedName>
        <fullName evidence="1">SHOCT-like domain-containing protein</fullName>
    </recommendedName>
</protein>